<protein>
    <submittedName>
        <fullName evidence="2">Plasmid pRiA4b ORF-3 family protein</fullName>
    </submittedName>
</protein>
<dbReference type="PANTHER" id="PTHR41878">
    <property type="entry name" value="LEXA REPRESSOR-RELATED"/>
    <property type="match status" value="1"/>
</dbReference>
<evidence type="ECO:0000313" key="3">
    <source>
        <dbReference type="Proteomes" id="UP001589795"/>
    </source>
</evidence>
<dbReference type="InterPro" id="IPR024047">
    <property type="entry name" value="MM3350-like_sf"/>
</dbReference>
<evidence type="ECO:0000313" key="2">
    <source>
        <dbReference type="EMBL" id="MFC0202630.1"/>
    </source>
</evidence>
<feature type="non-terminal residue" evidence="2">
    <location>
        <position position="98"/>
    </location>
</feature>
<comment type="caution">
    <text evidence="2">The sequence shown here is derived from an EMBL/GenBank/DDBJ whole genome shotgun (WGS) entry which is preliminary data.</text>
</comment>
<accession>A0ABV6CPI4</accession>
<reference evidence="2 3" key="1">
    <citation type="submission" date="2024-09" db="EMBL/GenBank/DDBJ databases">
        <authorList>
            <person name="Sun Q."/>
            <person name="Mori K."/>
        </authorList>
    </citation>
    <scope>NUCLEOTIDE SEQUENCE [LARGE SCALE GENOMIC DNA]</scope>
    <source>
        <strain evidence="2 3">CCM 7904</strain>
    </source>
</reference>
<proteinExistence type="predicted"/>
<gene>
    <name evidence="2" type="ORF">ACFFIZ_20545</name>
</gene>
<dbReference type="RefSeq" id="WP_378927389.1">
    <property type="nucleotide sequence ID" value="NZ_JBHLWQ010000216.1"/>
</dbReference>
<dbReference type="Proteomes" id="UP001589795">
    <property type="component" value="Unassembled WGS sequence"/>
</dbReference>
<dbReference type="EMBL" id="JBHLWQ010000216">
    <property type="protein sequence ID" value="MFC0202630.1"/>
    <property type="molecule type" value="Genomic_DNA"/>
</dbReference>
<organism evidence="2 3">
    <name type="scientific">Paracoccus rhizosphaerae</name>
    <dbReference type="NCBI Taxonomy" id="1133347"/>
    <lineage>
        <taxon>Bacteria</taxon>
        <taxon>Pseudomonadati</taxon>
        <taxon>Pseudomonadota</taxon>
        <taxon>Alphaproteobacteria</taxon>
        <taxon>Rhodobacterales</taxon>
        <taxon>Paracoccaceae</taxon>
        <taxon>Paracoccus</taxon>
    </lineage>
</organism>
<dbReference type="InterPro" id="IPR012912">
    <property type="entry name" value="Plasmid_pRiA4b_Orf3-like"/>
</dbReference>
<dbReference type="SUPFAM" id="SSF159941">
    <property type="entry name" value="MM3350-like"/>
    <property type="match status" value="1"/>
</dbReference>
<dbReference type="Pfam" id="PF07929">
    <property type="entry name" value="PRiA4_ORF3"/>
    <property type="match status" value="1"/>
</dbReference>
<dbReference type="Gene3D" id="3.10.290.30">
    <property type="entry name" value="MM3350-like"/>
    <property type="match status" value="1"/>
</dbReference>
<feature type="domain" description="Plasmid pRiA4b Orf3-like" evidence="1">
    <location>
        <begin position="5"/>
        <end position="98"/>
    </location>
</feature>
<name>A0ABV6CPI4_9RHOB</name>
<sequence length="98" mass="11073">MTLVARLKVTLSDVEPQVLRRFDVPLKIKLNRLHDVIQAAMGWTDTHLYEFRAGGVGWGVPDPDGIYDGPLPARKTSLFDVLEDIGTKTIHYIYDYGD</sequence>
<keyword evidence="3" id="KW-1185">Reference proteome</keyword>
<dbReference type="PANTHER" id="PTHR41878:SF1">
    <property type="entry name" value="TNPR PROTEIN"/>
    <property type="match status" value="1"/>
</dbReference>
<evidence type="ECO:0000259" key="1">
    <source>
        <dbReference type="Pfam" id="PF07929"/>
    </source>
</evidence>